<feature type="domain" description="Cytochrome P460" evidence="2">
    <location>
        <begin position="66"/>
        <end position="157"/>
    </location>
</feature>
<reference evidence="3 4" key="1">
    <citation type="submission" date="2017-02" db="EMBL/GenBank/DDBJ databases">
        <authorList>
            <person name="Peterson S.W."/>
        </authorList>
    </citation>
    <scope>NUCLEOTIDE SEQUENCE [LARGE SCALE GENOMIC DNA]</scope>
    <source>
        <strain evidence="3 4">DSM 16080</strain>
    </source>
</reference>
<protein>
    <submittedName>
        <fullName evidence="3">Cytochrome P460</fullName>
    </submittedName>
</protein>
<name>A0A1T4X385_9BACT</name>
<proteinExistence type="predicted"/>
<evidence type="ECO:0000313" key="3">
    <source>
        <dbReference type="EMBL" id="SKA83525.1"/>
    </source>
</evidence>
<keyword evidence="4" id="KW-1185">Reference proteome</keyword>
<dbReference type="RefSeq" id="WP_078717224.1">
    <property type="nucleotide sequence ID" value="NZ_FUYC01000006.1"/>
</dbReference>
<keyword evidence="1" id="KW-0732">Signal</keyword>
<evidence type="ECO:0000313" key="4">
    <source>
        <dbReference type="Proteomes" id="UP000190027"/>
    </source>
</evidence>
<dbReference type="Gene3D" id="3.50.70.20">
    <property type="entry name" value="Cytochrome P460"/>
    <property type="match status" value="1"/>
</dbReference>
<feature type="signal peptide" evidence="1">
    <location>
        <begin position="1"/>
        <end position="24"/>
    </location>
</feature>
<dbReference type="STRING" id="1121449.SAMN02745704_01659"/>
<organism evidence="3 4">
    <name type="scientific">Paucidesulfovibrio gracilis DSM 16080</name>
    <dbReference type="NCBI Taxonomy" id="1121449"/>
    <lineage>
        <taxon>Bacteria</taxon>
        <taxon>Pseudomonadati</taxon>
        <taxon>Thermodesulfobacteriota</taxon>
        <taxon>Desulfovibrionia</taxon>
        <taxon>Desulfovibrionales</taxon>
        <taxon>Desulfovibrionaceae</taxon>
        <taxon>Paucidesulfovibrio</taxon>
    </lineage>
</organism>
<dbReference type="InterPro" id="IPR032033">
    <property type="entry name" value="Cytochrome_P460"/>
</dbReference>
<evidence type="ECO:0000256" key="1">
    <source>
        <dbReference type="SAM" id="SignalP"/>
    </source>
</evidence>
<dbReference type="Proteomes" id="UP000190027">
    <property type="component" value="Unassembled WGS sequence"/>
</dbReference>
<dbReference type="AlphaFoldDB" id="A0A1T4X385"/>
<sequence>MRSQTRKQALVMSAILLFAAGILAAAASAGQGPDPVQIWSHITETKPYTEWDGWPDHEGMQPGNSPHGVLHRVYVSPQAVSAEAAPVPYGSMVVKENYDAGQTLQALTVMFKVKDFNPDYGDWYWIKYSPEGEVQASGKPGTCVSCHSVVSDNDYIFLHVF</sequence>
<dbReference type="OrthoDB" id="274365at2"/>
<dbReference type="CDD" id="cd20716">
    <property type="entry name" value="cyt_P460_fam"/>
    <property type="match status" value="1"/>
</dbReference>
<dbReference type="InterPro" id="IPR038142">
    <property type="entry name" value="Cytochrome_P460_sp"/>
</dbReference>
<feature type="chain" id="PRO_5012120321" evidence="1">
    <location>
        <begin position="25"/>
        <end position="161"/>
    </location>
</feature>
<gene>
    <name evidence="3" type="ORF">SAMN02745704_01659</name>
</gene>
<evidence type="ECO:0000259" key="2">
    <source>
        <dbReference type="Pfam" id="PF16694"/>
    </source>
</evidence>
<accession>A0A1T4X385</accession>
<dbReference type="EMBL" id="FUYC01000006">
    <property type="protein sequence ID" value="SKA83525.1"/>
    <property type="molecule type" value="Genomic_DNA"/>
</dbReference>
<dbReference type="Pfam" id="PF16694">
    <property type="entry name" value="Cytochrome_P460"/>
    <property type="match status" value="1"/>
</dbReference>